<dbReference type="EMBL" id="CAJVQB010015656">
    <property type="protein sequence ID" value="CAG8775827.1"/>
    <property type="molecule type" value="Genomic_DNA"/>
</dbReference>
<protein>
    <submittedName>
        <fullName evidence="1">17387_t:CDS:1</fullName>
    </submittedName>
</protein>
<evidence type="ECO:0000313" key="2">
    <source>
        <dbReference type="Proteomes" id="UP000789901"/>
    </source>
</evidence>
<proteinExistence type="predicted"/>
<sequence length="86" mass="9965">KATRIMPETNKLEESKLDNELKDEMPEVNNVILPIVTKDILTDDSIIKVVLDKFCNNYNNDDNNVNNEPPPLPITHTELLKHWKKL</sequence>
<name>A0ABN7VIJ6_GIGMA</name>
<comment type="caution">
    <text evidence="1">The sequence shown here is derived from an EMBL/GenBank/DDBJ whole genome shotgun (WGS) entry which is preliminary data.</text>
</comment>
<dbReference type="Proteomes" id="UP000789901">
    <property type="component" value="Unassembled WGS sequence"/>
</dbReference>
<gene>
    <name evidence="1" type="ORF">GMARGA_LOCUS19061</name>
</gene>
<organism evidence="1 2">
    <name type="scientific">Gigaspora margarita</name>
    <dbReference type="NCBI Taxonomy" id="4874"/>
    <lineage>
        <taxon>Eukaryota</taxon>
        <taxon>Fungi</taxon>
        <taxon>Fungi incertae sedis</taxon>
        <taxon>Mucoromycota</taxon>
        <taxon>Glomeromycotina</taxon>
        <taxon>Glomeromycetes</taxon>
        <taxon>Diversisporales</taxon>
        <taxon>Gigasporaceae</taxon>
        <taxon>Gigaspora</taxon>
    </lineage>
</organism>
<keyword evidence="2" id="KW-1185">Reference proteome</keyword>
<reference evidence="1 2" key="1">
    <citation type="submission" date="2021-06" db="EMBL/GenBank/DDBJ databases">
        <authorList>
            <person name="Kallberg Y."/>
            <person name="Tangrot J."/>
            <person name="Rosling A."/>
        </authorList>
    </citation>
    <scope>NUCLEOTIDE SEQUENCE [LARGE SCALE GENOMIC DNA]</scope>
    <source>
        <strain evidence="1 2">120-4 pot B 10/14</strain>
    </source>
</reference>
<feature type="non-terminal residue" evidence="1">
    <location>
        <position position="1"/>
    </location>
</feature>
<accession>A0ABN7VIJ6</accession>
<evidence type="ECO:0000313" key="1">
    <source>
        <dbReference type="EMBL" id="CAG8775827.1"/>
    </source>
</evidence>